<keyword evidence="7" id="KW-0548">Nucleotidyltransferase</keyword>
<dbReference type="PANTHER" id="PTHR17490">
    <property type="entry name" value="SUA5"/>
    <property type="match status" value="1"/>
</dbReference>
<feature type="domain" description="YrdC-like" evidence="12">
    <location>
        <begin position="20"/>
        <end position="205"/>
    </location>
</feature>
<keyword evidence="9" id="KW-0067">ATP-binding</keyword>
<dbReference type="InterPro" id="IPR050156">
    <property type="entry name" value="TC-AMP_synthase_SUA5"/>
</dbReference>
<dbReference type="AlphaFoldDB" id="A0A2H1HVA5"/>
<dbReference type="EMBL" id="FXZA01000001">
    <property type="protein sequence ID" value="SMX66790.1"/>
    <property type="molecule type" value="Genomic_DNA"/>
</dbReference>
<reference evidence="14" key="1">
    <citation type="submission" date="2017-03" db="EMBL/GenBank/DDBJ databases">
        <authorList>
            <person name="Monnet C."/>
        </authorList>
    </citation>
    <scope>NUCLEOTIDE SEQUENCE [LARGE SCALE GENOMIC DNA]</scope>
    <source>
        <strain evidence="14">Mu101</strain>
    </source>
</reference>
<dbReference type="GO" id="GO:0061710">
    <property type="term" value="F:L-threonylcarbamoyladenylate synthase"/>
    <property type="evidence" value="ECO:0007669"/>
    <property type="project" value="UniProtKB-EC"/>
</dbReference>
<sequence>MRNGELVSRRFDVSQAEIRELVFDECARVVDTGNLLVIPTDTVYGIAADAFSASAVAALLSAKGRGRDMPPPVLVPRAETIFGLVDGVDETVLALTAKFWPGPLTIIADAQPSLDWDLGDTHGTVAVRMPDDESALALLARTGPLAVSSANISGQPAARTADEAQEMLGDDVDIYVDGGVRESGMSSTIIDLSGDVPRILRRGPITAEELREIVPELIDLDG</sequence>
<evidence type="ECO:0000256" key="5">
    <source>
        <dbReference type="ARBA" id="ARBA00022679"/>
    </source>
</evidence>
<dbReference type="EC" id="2.7.7.87" evidence="3"/>
<comment type="similarity">
    <text evidence="2">Belongs to the SUA5 family.</text>
</comment>
<evidence type="ECO:0000256" key="4">
    <source>
        <dbReference type="ARBA" id="ARBA00022490"/>
    </source>
</evidence>
<dbReference type="PROSITE" id="PS51163">
    <property type="entry name" value="YRDC"/>
    <property type="match status" value="1"/>
</dbReference>
<dbReference type="GO" id="GO:0000049">
    <property type="term" value="F:tRNA binding"/>
    <property type="evidence" value="ECO:0007669"/>
    <property type="project" value="TreeGrafter"/>
</dbReference>
<proteinExistence type="inferred from homology"/>
<dbReference type="NCBIfam" id="TIGR00057">
    <property type="entry name" value="L-threonylcarbamoyladenylate synthase"/>
    <property type="match status" value="1"/>
</dbReference>
<dbReference type="GO" id="GO:0003725">
    <property type="term" value="F:double-stranded RNA binding"/>
    <property type="evidence" value="ECO:0007669"/>
    <property type="project" value="InterPro"/>
</dbReference>
<dbReference type="InterPro" id="IPR006070">
    <property type="entry name" value="Sua5-like_dom"/>
</dbReference>
<dbReference type="GO" id="GO:0008033">
    <property type="term" value="P:tRNA processing"/>
    <property type="evidence" value="ECO:0007669"/>
    <property type="project" value="UniProtKB-KW"/>
</dbReference>
<dbReference type="InterPro" id="IPR017945">
    <property type="entry name" value="DHBP_synth_RibB-like_a/b_dom"/>
</dbReference>
<evidence type="ECO:0000256" key="6">
    <source>
        <dbReference type="ARBA" id="ARBA00022694"/>
    </source>
</evidence>
<accession>A0A2H1HVA5</accession>
<evidence type="ECO:0000256" key="11">
    <source>
        <dbReference type="ARBA" id="ARBA00048366"/>
    </source>
</evidence>
<dbReference type="GO" id="GO:0006450">
    <property type="term" value="P:regulation of translational fidelity"/>
    <property type="evidence" value="ECO:0007669"/>
    <property type="project" value="TreeGrafter"/>
</dbReference>
<evidence type="ECO:0000259" key="12">
    <source>
        <dbReference type="PROSITE" id="PS51163"/>
    </source>
</evidence>
<organism evidence="13 14">
    <name type="scientific">Brevibacterium linens</name>
    <dbReference type="NCBI Taxonomy" id="1703"/>
    <lineage>
        <taxon>Bacteria</taxon>
        <taxon>Bacillati</taxon>
        <taxon>Actinomycetota</taxon>
        <taxon>Actinomycetes</taxon>
        <taxon>Micrococcales</taxon>
        <taxon>Brevibacteriaceae</taxon>
        <taxon>Brevibacterium</taxon>
    </lineage>
</organism>
<evidence type="ECO:0000256" key="10">
    <source>
        <dbReference type="ARBA" id="ARBA00029774"/>
    </source>
</evidence>
<evidence type="ECO:0000313" key="13">
    <source>
        <dbReference type="EMBL" id="SMX66790.1"/>
    </source>
</evidence>
<evidence type="ECO:0000256" key="2">
    <source>
        <dbReference type="ARBA" id="ARBA00007663"/>
    </source>
</evidence>
<evidence type="ECO:0000256" key="1">
    <source>
        <dbReference type="ARBA" id="ARBA00004496"/>
    </source>
</evidence>
<gene>
    <name evidence="13" type="ORF">BLIN101_00599</name>
</gene>
<protein>
    <recommendedName>
        <fullName evidence="10">L-threonylcarbamoyladenylate synthase</fullName>
        <ecNumber evidence="3">2.7.7.87</ecNumber>
    </recommendedName>
    <alternativeName>
        <fullName evidence="10">L-threonylcarbamoyladenylate synthase</fullName>
    </alternativeName>
</protein>
<keyword evidence="6" id="KW-0819">tRNA processing</keyword>
<keyword evidence="4" id="KW-0963">Cytoplasm</keyword>
<evidence type="ECO:0000313" key="14">
    <source>
        <dbReference type="Proteomes" id="UP000234498"/>
    </source>
</evidence>
<keyword evidence="5" id="KW-0808">Transferase</keyword>
<dbReference type="Proteomes" id="UP000234498">
    <property type="component" value="Unassembled WGS sequence"/>
</dbReference>
<dbReference type="PANTHER" id="PTHR17490:SF16">
    <property type="entry name" value="THREONYLCARBAMOYL-AMP SYNTHASE"/>
    <property type="match status" value="1"/>
</dbReference>
<comment type="catalytic activity">
    <reaction evidence="11">
        <text>L-threonine + hydrogencarbonate + ATP = L-threonylcarbamoyladenylate + diphosphate + H2O</text>
        <dbReference type="Rhea" id="RHEA:36407"/>
        <dbReference type="ChEBI" id="CHEBI:15377"/>
        <dbReference type="ChEBI" id="CHEBI:17544"/>
        <dbReference type="ChEBI" id="CHEBI:30616"/>
        <dbReference type="ChEBI" id="CHEBI:33019"/>
        <dbReference type="ChEBI" id="CHEBI:57926"/>
        <dbReference type="ChEBI" id="CHEBI:73682"/>
        <dbReference type="EC" id="2.7.7.87"/>
    </reaction>
</comment>
<dbReference type="GO" id="GO:0005524">
    <property type="term" value="F:ATP binding"/>
    <property type="evidence" value="ECO:0007669"/>
    <property type="project" value="UniProtKB-KW"/>
</dbReference>
<keyword evidence="8" id="KW-0547">Nucleotide-binding</keyword>
<dbReference type="SUPFAM" id="SSF55821">
    <property type="entry name" value="YrdC/RibB"/>
    <property type="match status" value="1"/>
</dbReference>
<comment type="subcellular location">
    <subcellularLocation>
        <location evidence="1">Cytoplasm</location>
    </subcellularLocation>
</comment>
<name>A0A2H1HVA5_BRELN</name>
<evidence type="ECO:0000256" key="9">
    <source>
        <dbReference type="ARBA" id="ARBA00022840"/>
    </source>
</evidence>
<dbReference type="GO" id="GO:0005737">
    <property type="term" value="C:cytoplasm"/>
    <property type="evidence" value="ECO:0007669"/>
    <property type="project" value="UniProtKB-SubCell"/>
</dbReference>
<evidence type="ECO:0000256" key="7">
    <source>
        <dbReference type="ARBA" id="ARBA00022695"/>
    </source>
</evidence>
<evidence type="ECO:0000256" key="3">
    <source>
        <dbReference type="ARBA" id="ARBA00012584"/>
    </source>
</evidence>
<dbReference type="Gene3D" id="3.90.870.10">
    <property type="entry name" value="DHBP synthase"/>
    <property type="match status" value="1"/>
</dbReference>
<dbReference type="Pfam" id="PF01300">
    <property type="entry name" value="Sua5_yciO_yrdC"/>
    <property type="match status" value="1"/>
</dbReference>
<evidence type="ECO:0000256" key="8">
    <source>
        <dbReference type="ARBA" id="ARBA00022741"/>
    </source>
</evidence>